<gene>
    <name evidence="5" type="primary">rpl16</name>
    <name evidence="5" type="ORF">Cjap.mt.03</name>
</gene>
<dbReference type="Pfam" id="PF00252">
    <property type="entry name" value="Ribosomal_L16"/>
    <property type="match status" value="1"/>
</dbReference>
<dbReference type="InterPro" id="IPR016180">
    <property type="entry name" value="Ribosomal_uL16_dom"/>
</dbReference>
<geneLocation type="mitochondrion" evidence="5"/>
<dbReference type="InterPro" id="IPR020798">
    <property type="entry name" value="Ribosomal_uL16_CS"/>
</dbReference>
<dbReference type="PRINTS" id="PR00060">
    <property type="entry name" value="RIBOSOMALL16"/>
</dbReference>
<dbReference type="SUPFAM" id="SSF54686">
    <property type="entry name" value="Ribosomal protein L16p/L10e"/>
    <property type="match status" value="1"/>
</dbReference>
<keyword evidence="5" id="KW-0496">Mitochondrion</keyword>
<dbReference type="GO" id="GO:0005762">
    <property type="term" value="C:mitochondrial large ribosomal subunit"/>
    <property type="evidence" value="ECO:0007669"/>
    <property type="project" value="TreeGrafter"/>
</dbReference>
<dbReference type="InterPro" id="IPR036920">
    <property type="entry name" value="Ribosomal_uL16_sf"/>
</dbReference>
<reference evidence="5" key="1">
    <citation type="submission" date="2014-02" db="EMBL/GenBank/DDBJ databases">
        <title>Complete mitochondrion genomes reveal florideophycean red algal diversity.</title>
        <authorList>
            <person name="Yang E.C."/>
            <person name="Yoon H.S."/>
        </authorList>
    </citation>
    <scope>NUCLEOTIDE SEQUENCE</scope>
</reference>
<dbReference type="PANTHER" id="PTHR12220:SF13">
    <property type="entry name" value="LARGE RIBOSOMAL SUBUNIT PROTEIN UL16M"/>
    <property type="match status" value="1"/>
</dbReference>
<dbReference type="InterPro" id="IPR047873">
    <property type="entry name" value="Ribosomal_uL16"/>
</dbReference>
<dbReference type="GO" id="GO:0019843">
    <property type="term" value="F:rRNA binding"/>
    <property type="evidence" value="ECO:0007669"/>
    <property type="project" value="InterPro"/>
</dbReference>
<evidence type="ECO:0000313" key="5">
    <source>
        <dbReference type="EMBL" id="AHX02422.1"/>
    </source>
</evidence>
<dbReference type="Gene3D" id="3.90.1170.10">
    <property type="entry name" value="Ribosomal protein L10e/L16"/>
    <property type="match status" value="1"/>
</dbReference>
<evidence type="ECO:0000256" key="3">
    <source>
        <dbReference type="ARBA" id="ARBA00023274"/>
    </source>
</evidence>
<dbReference type="PROSITE" id="PS00701">
    <property type="entry name" value="RIBOSOMAL_L16_2"/>
    <property type="match status" value="1"/>
</dbReference>
<keyword evidence="2 4" id="KW-0689">Ribosomal protein</keyword>
<name>A0A0E3DBR1_CERJP</name>
<organism evidence="5">
    <name type="scientific">Ceramothamnion japonicum</name>
    <name type="common">Red alga</name>
    <name type="synonym">Ceramium japonicum</name>
    <dbReference type="NCBI Taxonomy" id="218448"/>
    <lineage>
        <taxon>Eukaryota</taxon>
        <taxon>Rhodophyta</taxon>
        <taxon>Florideophyceae</taxon>
        <taxon>Rhodymeniophycidae</taxon>
        <taxon>Ceramiales</taxon>
        <taxon>Ceramiaceae</taxon>
        <taxon>Ceramothamnion</taxon>
    </lineage>
</organism>
<sequence>MTPKKKHKNYSHFNQKKNHVLQFGFFGLKTTQYFCLTQAQLNTLVWLIKFKLKKVANKNNAKLWVSAAPNLTLTKLGAEARMGKGKGTFYAKALFLKPGNILFEFDNITKPQLCKLFHFIAKKSFASFQIISRFD</sequence>
<dbReference type="CDD" id="cd01433">
    <property type="entry name" value="Ribosomal_L16_L10e"/>
    <property type="match status" value="1"/>
</dbReference>
<proteinExistence type="inferred from homology"/>
<protein>
    <submittedName>
        <fullName evidence="5">Ribosomal protein L16</fullName>
    </submittedName>
</protein>
<dbReference type="GO" id="GO:0003735">
    <property type="term" value="F:structural constituent of ribosome"/>
    <property type="evidence" value="ECO:0007669"/>
    <property type="project" value="InterPro"/>
</dbReference>
<dbReference type="EMBL" id="KJ398159">
    <property type="protein sequence ID" value="AHX02422.1"/>
    <property type="molecule type" value="Genomic_DNA"/>
</dbReference>
<comment type="similarity">
    <text evidence="1 4">Belongs to the universal ribosomal protein uL16 family.</text>
</comment>
<dbReference type="PANTHER" id="PTHR12220">
    <property type="entry name" value="50S/60S RIBOSOMAL PROTEIN L16"/>
    <property type="match status" value="1"/>
</dbReference>
<keyword evidence="3 4" id="KW-0687">Ribonucleoprotein</keyword>
<accession>A0A0E3DBR1</accession>
<evidence type="ECO:0000256" key="4">
    <source>
        <dbReference type="RuleBase" id="RU004413"/>
    </source>
</evidence>
<evidence type="ECO:0000256" key="1">
    <source>
        <dbReference type="ARBA" id="ARBA00008931"/>
    </source>
</evidence>
<dbReference type="GO" id="GO:0032543">
    <property type="term" value="P:mitochondrial translation"/>
    <property type="evidence" value="ECO:0007669"/>
    <property type="project" value="TreeGrafter"/>
</dbReference>
<dbReference type="InterPro" id="IPR000114">
    <property type="entry name" value="Ribosomal_uL16_bact-type"/>
</dbReference>
<dbReference type="AlphaFoldDB" id="A0A0E3DBR1"/>
<evidence type="ECO:0000256" key="2">
    <source>
        <dbReference type="ARBA" id="ARBA00022980"/>
    </source>
</evidence>